<dbReference type="AlphaFoldDB" id="A0A7T7XMA6"/>
<dbReference type="InterPro" id="IPR050107">
    <property type="entry name" value="ABC_carbohydrate_import_ATPase"/>
</dbReference>
<comment type="catalytic activity">
    <reaction evidence="10">
        <text>D-galactose(out) + ATP + H2O = D-galactose(in) + ADP + phosphate + H(+)</text>
        <dbReference type="Rhea" id="RHEA:60156"/>
        <dbReference type="ChEBI" id="CHEBI:4139"/>
        <dbReference type="ChEBI" id="CHEBI:15377"/>
        <dbReference type="ChEBI" id="CHEBI:15378"/>
        <dbReference type="ChEBI" id="CHEBI:30616"/>
        <dbReference type="ChEBI" id="CHEBI:43474"/>
        <dbReference type="ChEBI" id="CHEBI:456216"/>
        <dbReference type="EC" id="7.5.2.11"/>
    </reaction>
</comment>
<proteinExistence type="inferred from homology"/>
<dbReference type="CDD" id="cd03215">
    <property type="entry name" value="ABC_Carb_Monos_II"/>
    <property type="match status" value="1"/>
</dbReference>
<sequence>MDETVLEIKNLSKSFAKNKVLDGISLTVKKGSVLGLMGENGAGKSTMMKCLFGIYSKDEGQISLLSKPVDFRNPKEALEHGVAMVHQELNQCLDRTVTDNLFLGRYPTRFGVVDEARMLKKSLSLFSSLNINVNPKTIMRTMSVSQRQMVEIAKAVSYDAKIIVLDEPTSSLTEREVYKLFTIVKDLRKQGVSFVYISHKMDEIFQICDEVAVLRDGKMILTSPIDDTDMNKLISAMVGRSLDKRYPDVDNTPGEDFLEVRNLTTKFEPVLEDISFTVKKGEIFGLYGLVGAGRSELLESLFGVRTIASGELIVGGRKLRFKNSRDAMDHGFAMVTEERKLNGMFGKDTIQFNITITNLPSYKTGGVLSNRKMWDAAEREAKTMKVKYVSVDELITALSGGNQQKVIIGKWLERQPEVFLMDEPTRGIDVGAKYEIYQLIIRMAKEGKTIIVVSSEMPEILGITNRIAVMSNRRLAGIVDTNDTDQEALLRLSSKYL</sequence>
<dbReference type="PROSITE" id="PS00211">
    <property type="entry name" value="ABC_TRANSPORTER_1"/>
    <property type="match status" value="1"/>
</dbReference>
<dbReference type="Pfam" id="PF00005">
    <property type="entry name" value="ABC_tran"/>
    <property type="match status" value="2"/>
</dbReference>
<feature type="domain" description="ABC transporter" evidence="11">
    <location>
        <begin position="6"/>
        <end position="241"/>
    </location>
</feature>
<dbReference type="Gene3D" id="3.40.50.300">
    <property type="entry name" value="P-loop containing nucleotide triphosphate hydrolases"/>
    <property type="match status" value="2"/>
</dbReference>
<reference evidence="12" key="1">
    <citation type="submission" date="2021-01" db="EMBL/GenBank/DDBJ databases">
        <title>Description of Breznakiella homolactica.</title>
        <authorList>
            <person name="Song Y."/>
            <person name="Brune A."/>
        </authorList>
    </citation>
    <scope>NUCLEOTIDE SEQUENCE</scope>
    <source>
        <strain evidence="12">RmG30</strain>
    </source>
</reference>
<comment type="subcellular location">
    <subcellularLocation>
        <location evidence="1 10">Cell membrane</location>
        <topology evidence="1 10">Peripheral membrane protein</topology>
    </subcellularLocation>
</comment>
<dbReference type="CDD" id="cd03216">
    <property type="entry name" value="ABC_Carb_Monos_I"/>
    <property type="match status" value="1"/>
</dbReference>
<dbReference type="PANTHER" id="PTHR43790">
    <property type="entry name" value="CARBOHYDRATE TRANSPORT ATP-BINDING PROTEIN MG119-RELATED"/>
    <property type="match status" value="1"/>
</dbReference>
<keyword evidence="2 10" id="KW-0813">Transport</keyword>
<dbReference type="GO" id="GO:0016887">
    <property type="term" value="F:ATP hydrolysis activity"/>
    <property type="evidence" value="ECO:0007669"/>
    <property type="project" value="InterPro"/>
</dbReference>
<dbReference type="GO" id="GO:0005886">
    <property type="term" value="C:plasma membrane"/>
    <property type="evidence" value="ECO:0007669"/>
    <property type="project" value="UniProtKB-SubCell"/>
</dbReference>
<dbReference type="InterPro" id="IPR003593">
    <property type="entry name" value="AAA+_ATPase"/>
</dbReference>
<dbReference type="SUPFAM" id="SSF52540">
    <property type="entry name" value="P-loop containing nucleoside triphosphate hydrolases"/>
    <property type="match status" value="2"/>
</dbReference>
<keyword evidence="4 10" id="KW-0762">Sugar transport</keyword>
<evidence type="ECO:0000256" key="2">
    <source>
        <dbReference type="ARBA" id="ARBA00022448"/>
    </source>
</evidence>
<dbReference type="EC" id="7.5.2.11" evidence="10"/>
<dbReference type="Proteomes" id="UP000595917">
    <property type="component" value="Chromosome"/>
</dbReference>
<dbReference type="PROSITE" id="PS50893">
    <property type="entry name" value="ABC_TRANSPORTER_2"/>
    <property type="match status" value="2"/>
</dbReference>
<evidence type="ECO:0000256" key="6">
    <source>
        <dbReference type="ARBA" id="ARBA00022741"/>
    </source>
</evidence>
<evidence type="ECO:0000259" key="11">
    <source>
        <dbReference type="PROSITE" id="PS50893"/>
    </source>
</evidence>
<dbReference type="GO" id="GO:0005524">
    <property type="term" value="F:ATP binding"/>
    <property type="evidence" value="ECO:0007669"/>
    <property type="project" value="UniProtKB-UniRule"/>
</dbReference>
<dbReference type="InterPro" id="IPR027417">
    <property type="entry name" value="P-loop_NTPase"/>
</dbReference>
<evidence type="ECO:0000256" key="10">
    <source>
        <dbReference type="RuleBase" id="RU367029"/>
    </source>
</evidence>
<dbReference type="InterPro" id="IPR017871">
    <property type="entry name" value="ABC_transporter-like_CS"/>
</dbReference>
<feature type="domain" description="ABC transporter" evidence="11">
    <location>
        <begin position="244"/>
        <end position="497"/>
    </location>
</feature>
<dbReference type="KEGG" id="bhc:JFL75_18325"/>
<dbReference type="RefSeq" id="WP_215626169.1">
    <property type="nucleotide sequence ID" value="NZ_CP067089.2"/>
</dbReference>
<keyword evidence="5" id="KW-0677">Repeat</keyword>
<keyword evidence="6 10" id="KW-0547">Nucleotide-binding</keyword>
<dbReference type="SMART" id="SM00382">
    <property type="entry name" value="AAA"/>
    <property type="match status" value="2"/>
</dbReference>
<evidence type="ECO:0000256" key="1">
    <source>
        <dbReference type="ARBA" id="ARBA00004202"/>
    </source>
</evidence>
<evidence type="ECO:0000256" key="9">
    <source>
        <dbReference type="ARBA" id="ARBA00023136"/>
    </source>
</evidence>
<keyword evidence="13" id="KW-1185">Reference proteome</keyword>
<evidence type="ECO:0000313" key="12">
    <source>
        <dbReference type="EMBL" id="QQO08863.1"/>
    </source>
</evidence>
<evidence type="ECO:0000256" key="8">
    <source>
        <dbReference type="ARBA" id="ARBA00022967"/>
    </source>
</evidence>
<evidence type="ECO:0000256" key="3">
    <source>
        <dbReference type="ARBA" id="ARBA00022475"/>
    </source>
</evidence>
<dbReference type="FunFam" id="3.40.50.300:FF:000127">
    <property type="entry name" value="Ribose import ATP-binding protein RbsA"/>
    <property type="match status" value="1"/>
</dbReference>
<keyword evidence="9 10" id="KW-0472">Membrane</keyword>
<dbReference type="EMBL" id="CP067089">
    <property type="protein sequence ID" value="QQO08863.1"/>
    <property type="molecule type" value="Genomic_DNA"/>
</dbReference>
<gene>
    <name evidence="12" type="ORF">JFL75_18325</name>
</gene>
<dbReference type="GO" id="GO:0043211">
    <property type="term" value="F:ABC-type carbohydrate transporter activity"/>
    <property type="evidence" value="ECO:0007669"/>
    <property type="project" value="UniProtKB-UniRule"/>
</dbReference>
<dbReference type="PANTHER" id="PTHR43790:SF7">
    <property type="entry name" value="GALACTOSE_METHYL GALACTOSIDE IMPORT ATP-BINDING PROTEIN MGLA"/>
    <property type="match status" value="1"/>
</dbReference>
<dbReference type="InterPro" id="IPR003439">
    <property type="entry name" value="ABC_transporter-like_ATP-bd"/>
</dbReference>
<name>A0A7T7XMA6_9SPIR</name>
<accession>A0A7T7XMA6</accession>
<keyword evidence="8 10" id="KW-1278">Translocase</keyword>
<evidence type="ECO:0000256" key="7">
    <source>
        <dbReference type="ARBA" id="ARBA00022840"/>
    </source>
</evidence>
<evidence type="ECO:0000256" key="4">
    <source>
        <dbReference type="ARBA" id="ARBA00022597"/>
    </source>
</evidence>
<organism evidence="12 13">
    <name type="scientific">Breznakiella homolactica</name>
    <dbReference type="NCBI Taxonomy" id="2798577"/>
    <lineage>
        <taxon>Bacteria</taxon>
        <taxon>Pseudomonadati</taxon>
        <taxon>Spirochaetota</taxon>
        <taxon>Spirochaetia</taxon>
        <taxon>Spirochaetales</taxon>
        <taxon>Breznakiellaceae</taxon>
        <taxon>Breznakiella</taxon>
    </lineage>
</organism>
<comment type="function">
    <text evidence="10">Part of an ABC transporter complex involved in carbohydrate import. Could be involved in ribose, galactose and/or methyl galactoside import. Responsible for energy coupling to the transport system.</text>
</comment>
<protein>
    <recommendedName>
        <fullName evidence="10">Ribose/galactose/methyl galactoside import ATP-binding protein</fullName>
        <ecNumber evidence="10">7.5.2.11</ecNumber>
    </recommendedName>
</protein>
<keyword evidence="3 10" id="KW-1003">Cell membrane</keyword>
<evidence type="ECO:0000313" key="13">
    <source>
        <dbReference type="Proteomes" id="UP000595917"/>
    </source>
</evidence>
<keyword evidence="7 10" id="KW-0067">ATP-binding</keyword>
<evidence type="ECO:0000256" key="5">
    <source>
        <dbReference type="ARBA" id="ARBA00022737"/>
    </source>
</evidence>
<comment type="similarity">
    <text evidence="10">Belongs to the ABC transporter superfamily.</text>
</comment>